<protein>
    <recommendedName>
        <fullName evidence="4">Tetratricopeptide repeat protein</fullName>
    </recommendedName>
</protein>
<keyword evidence="1" id="KW-0732">Signal</keyword>
<evidence type="ECO:0000313" key="2">
    <source>
        <dbReference type="EMBL" id="SUI69776.1"/>
    </source>
</evidence>
<dbReference type="SUPFAM" id="SSF48452">
    <property type="entry name" value="TPR-like"/>
    <property type="match status" value="1"/>
</dbReference>
<keyword evidence="3" id="KW-1185">Reference proteome</keyword>
<name>A0A379ZYU8_9GAMM</name>
<feature type="chain" id="PRO_5016748316" description="Tetratricopeptide repeat protein" evidence="1">
    <location>
        <begin position="21"/>
        <end position="398"/>
    </location>
</feature>
<evidence type="ECO:0008006" key="4">
    <source>
        <dbReference type="Google" id="ProtNLM"/>
    </source>
</evidence>
<evidence type="ECO:0000256" key="1">
    <source>
        <dbReference type="SAM" id="SignalP"/>
    </source>
</evidence>
<dbReference type="Proteomes" id="UP000254069">
    <property type="component" value="Unassembled WGS sequence"/>
</dbReference>
<sequence>MNLKNSLLFCCILFSAPLLASNALQRYQQLQFQLQRDPAAALKAIESFQRQYAEGSDSEQQMAAYLHLQACISLKDYQCAAQQTRLLLALPVTALQQRDLYKLGAQLNYQQSEYRQSLEYSKQWLQLAANLQEQQQEQELKPGATEFATMHSLASYAEFQLQQLPKATEQMRLALDWEVTETRQHFLQSLYQRQQRLPEEEQLLRQMIAAYPNRPLYWERLGHNLQQQGLEQKSLNVLSSAYKAGQLPTRSIPLLAQLLMLHQAPGRAADLLEQHSEALAQHSSYKPLLSQAYLLSRQRDKALRLLQKSSQTQGQKSLPLRAQLAYSLGQWPLAQQLLSQLRQQDADNRYWQLLLALSHYEAGQLQQAKTLLKAINQGEYQTTAAQWLNQINYLTDGP</sequence>
<organism evidence="2 3">
    <name type="scientific">Shewanella algae</name>
    <dbReference type="NCBI Taxonomy" id="38313"/>
    <lineage>
        <taxon>Bacteria</taxon>
        <taxon>Pseudomonadati</taxon>
        <taxon>Pseudomonadota</taxon>
        <taxon>Gammaproteobacteria</taxon>
        <taxon>Alteromonadales</taxon>
        <taxon>Shewanellaceae</taxon>
        <taxon>Shewanella</taxon>
    </lineage>
</organism>
<accession>A0A379ZYU8</accession>
<dbReference type="AlphaFoldDB" id="A0A379ZYU8"/>
<dbReference type="EMBL" id="UGYO01000001">
    <property type="protein sequence ID" value="SUI69776.1"/>
    <property type="molecule type" value="Genomic_DNA"/>
</dbReference>
<dbReference type="InterPro" id="IPR011990">
    <property type="entry name" value="TPR-like_helical_dom_sf"/>
</dbReference>
<dbReference type="Gene3D" id="1.25.40.10">
    <property type="entry name" value="Tetratricopeptide repeat domain"/>
    <property type="match status" value="2"/>
</dbReference>
<feature type="signal peptide" evidence="1">
    <location>
        <begin position="1"/>
        <end position="20"/>
    </location>
</feature>
<evidence type="ECO:0000313" key="3">
    <source>
        <dbReference type="Proteomes" id="UP000254069"/>
    </source>
</evidence>
<gene>
    <name evidence="2" type="ORF">NCTC10738_02108</name>
</gene>
<dbReference type="RefSeq" id="WP_115389657.1">
    <property type="nucleotide sequence ID" value="NZ_JADZHC010000083.1"/>
</dbReference>
<proteinExistence type="predicted"/>
<reference evidence="2 3" key="1">
    <citation type="submission" date="2018-06" db="EMBL/GenBank/DDBJ databases">
        <authorList>
            <consortium name="Pathogen Informatics"/>
            <person name="Doyle S."/>
        </authorList>
    </citation>
    <scope>NUCLEOTIDE SEQUENCE [LARGE SCALE GENOMIC DNA]</scope>
    <source>
        <strain evidence="2 3">NCTC10738</strain>
    </source>
</reference>